<dbReference type="EMBL" id="CP090892">
    <property type="protein sequence ID" value="ULU08540.1"/>
    <property type="molecule type" value="Genomic_DNA"/>
</dbReference>
<organism evidence="1 2">
    <name type="scientific">Caenorhabditis briggsae</name>
    <dbReference type="NCBI Taxonomy" id="6238"/>
    <lineage>
        <taxon>Eukaryota</taxon>
        <taxon>Metazoa</taxon>
        <taxon>Ecdysozoa</taxon>
        <taxon>Nematoda</taxon>
        <taxon>Chromadorea</taxon>
        <taxon>Rhabditida</taxon>
        <taxon>Rhabditina</taxon>
        <taxon>Rhabditomorpha</taxon>
        <taxon>Rhabditoidea</taxon>
        <taxon>Rhabditidae</taxon>
        <taxon>Peloderinae</taxon>
        <taxon>Caenorhabditis</taxon>
    </lineage>
</organism>
<dbReference type="AlphaFoldDB" id="A0AAE9DQE6"/>
<name>A0AAE9DQE6_CAEBR</name>
<sequence length="76" mass="8589">MNSSYSVHPSNFTFITEADVREIAKCDLKKLKTNWILANIDILLMFLDIGLSMCESAKSSKSGSLYDGKWIDTILR</sequence>
<gene>
    <name evidence="1" type="ORF">L3Y34_019620</name>
</gene>
<proteinExistence type="predicted"/>
<protein>
    <submittedName>
        <fullName evidence="1">Uncharacterized protein</fullName>
    </submittedName>
</protein>
<evidence type="ECO:0000313" key="1">
    <source>
        <dbReference type="EMBL" id="ULU08540.1"/>
    </source>
</evidence>
<evidence type="ECO:0000313" key="2">
    <source>
        <dbReference type="Proteomes" id="UP000827892"/>
    </source>
</evidence>
<reference evidence="1 2" key="1">
    <citation type="submission" date="2022-05" db="EMBL/GenBank/DDBJ databases">
        <title>Chromosome-level reference genomes for two strains of Caenorhabditis briggsae: an improved platform for comparative genomics.</title>
        <authorList>
            <person name="Stevens L."/>
            <person name="Andersen E.C."/>
        </authorList>
    </citation>
    <scope>NUCLEOTIDE SEQUENCE [LARGE SCALE GENOMIC DNA]</scope>
    <source>
        <strain evidence="1">QX1410_ONT</strain>
        <tissue evidence="1">Whole-organism</tissue>
    </source>
</reference>
<dbReference type="Proteomes" id="UP000827892">
    <property type="component" value="Chromosome II"/>
</dbReference>
<accession>A0AAE9DQE6</accession>